<dbReference type="NCBIfam" id="TIGR03083">
    <property type="entry name" value="maleylpyruvate isomerase family mycothiol-dependent enzyme"/>
    <property type="match status" value="1"/>
</dbReference>
<dbReference type="SUPFAM" id="SSF109854">
    <property type="entry name" value="DinB/YfiT-like putative metalloenzymes"/>
    <property type="match status" value="1"/>
</dbReference>
<dbReference type="InterPro" id="IPR034660">
    <property type="entry name" value="DinB/YfiT-like"/>
</dbReference>
<keyword evidence="3" id="KW-1185">Reference proteome</keyword>
<evidence type="ECO:0000259" key="1">
    <source>
        <dbReference type="Pfam" id="PF11716"/>
    </source>
</evidence>
<protein>
    <submittedName>
        <fullName evidence="2">TIGR03086 family protein</fullName>
    </submittedName>
</protein>
<feature type="domain" description="Mycothiol-dependent maleylpyruvate isomerase metal-binding" evidence="1">
    <location>
        <begin position="7"/>
        <end position="125"/>
    </location>
</feature>
<dbReference type="RefSeq" id="WP_222965570.1">
    <property type="nucleotide sequence ID" value="NZ_JAINZZ010000032.1"/>
</dbReference>
<name>A0ABS7QCS9_9ACTN</name>
<evidence type="ECO:0000313" key="2">
    <source>
        <dbReference type="EMBL" id="MBY8880489.1"/>
    </source>
</evidence>
<dbReference type="InterPro" id="IPR017517">
    <property type="entry name" value="Maleyloyr_isom"/>
</dbReference>
<accession>A0ABS7QCS9</accession>
<dbReference type="InterPro" id="IPR024344">
    <property type="entry name" value="MDMPI_metal-binding"/>
</dbReference>
<proteinExistence type="predicted"/>
<dbReference type="Gene3D" id="1.20.120.450">
    <property type="entry name" value="dinb family like domain"/>
    <property type="match status" value="1"/>
</dbReference>
<comment type="caution">
    <text evidence="2">The sequence shown here is derived from an EMBL/GenBank/DDBJ whole genome shotgun (WGS) entry which is preliminary data.</text>
</comment>
<dbReference type="Proteomes" id="UP000778578">
    <property type="component" value="Unassembled WGS sequence"/>
</dbReference>
<dbReference type="Pfam" id="PF11716">
    <property type="entry name" value="MDMPI_N"/>
    <property type="match status" value="1"/>
</dbReference>
<dbReference type="InterPro" id="IPR017520">
    <property type="entry name" value="CHP03086"/>
</dbReference>
<evidence type="ECO:0000313" key="3">
    <source>
        <dbReference type="Proteomes" id="UP000778578"/>
    </source>
</evidence>
<dbReference type="NCBIfam" id="TIGR03086">
    <property type="entry name" value="TIGR03086 family metal-binding protein"/>
    <property type="match status" value="1"/>
</dbReference>
<dbReference type="EMBL" id="JAINZZ010000032">
    <property type="protein sequence ID" value="MBY8880489.1"/>
    <property type="molecule type" value="Genomic_DNA"/>
</dbReference>
<organism evidence="2 3">
    <name type="scientific">Actinacidiphila acidipaludis</name>
    <dbReference type="NCBI Taxonomy" id="2873382"/>
    <lineage>
        <taxon>Bacteria</taxon>
        <taxon>Bacillati</taxon>
        <taxon>Actinomycetota</taxon>
        <taxon>Actinomycetes</taxon>
        <taxon>Kitasatosporales</taxon>
        <taxon>Streptomycetaceae</taxon>
        <taxon>Actinacidiphila</taxon>
    </lineage>
</organism>
<gene>
    <name evidence="2" type="ORF">K7862_23050</name>
</gene>
<sequence length="187" mass="20226">MKFHEHLAAGAAEAARITSGVKPGQLGDPTPCPEYDTRALANHLVAYTGIGMELRARREPHPEDLPTRDFTAAPDWAAGYAGQLDRSVAAWADPAVWEGEIAGMPADAMGRMLFLELTLHGWDLARATGQEYRLDDATAAALLEVVGEQAEMYRQYKGFAEPVEVPAGAGDLERALALSGRDPRWTP</sequence>
<reference evidence="2 3" key="1">
    <citation type="submission" date="2021-08" db="EMBL/GenBank/DDBJ databases">
        <title>WGS of actinomycetes from Thailand.</title>
        <authorList>
            <person name="Thawai C."/>
        </authorList>
    </citation>
    <scope>NUCLEOTIDE SEQUENCE [LARGE SCALE GENOMIC DNA]</scope>
    <source>
        <strain evidence="2 3">PLK6-54</strain>
    </source>
</reference>